<dbReference type="Proteomes" id="UP000177141">
    <property type="component" value="Unassembled WGS sequence"/>
</dbReference>
<comment type="caution">
    <text evidence="2">The sequence shown here is derived from an EMBL/GenBank/DDBJ whole genome shotgun (WGS) entry which is preliminary data.</text>
</comment>
<keyword evidence="1" id="KW-0812">Transmembrane</keyword>
<feature type="transmembrane region" description="Helical" evidence="1">
    <location>
        <begin position="41"/>
        <end position="59"/>
    </location>
</feature>
<gene>
    <name evidence="2" type="ORF">A3A93_02325</name>
</gene>
<dbReference type="EMBL" id="MGAL01000028">
    <property type="protein sequence ID" value="OGK47653.1"/>
    <property type="molecule type" value="Genomic_DNA"/>
</dbReference>
<feature type="transmembrane region" description="Helical" evidence="1">
    <location>
        <begin position="65"/>
        <end position="96"/>
    </location>
</feature>
<proteinExistence type="predicted"/>
<name>A0A1F7IWE1_9BACT</name>
<keyword evidence="1" id="KW-0472">Membrane</keyword>
<dbReference type="AlphaFoldDB" id="A0A1F7IWE1"/>
<protein>
    <submittedName>
        <fullName evidence="2">Uncharacterized protein</fullName>
    </submittedName>
</protein>
<sequence>MIFRLDRFFFDEKDIFTFFFGVFVLVAMYFRLSLEPFRSESLLVFFLFLLTTRTMTSSLRFEGYFIITLLGLVFSLFLSPYGVAVYLLVSMIVYLLTQRV</sequence>
<feature type="transmembrane region" description="Helical" evidence="1">
    <location>
        <begin position="15"/>
        <end position="34"/>
    </location>
</feature>
<evidence type="ECO:0000313" key="2">
    <source>
        <dbReference type="EMBL" id="OGK47653.1"/>
    </source>
</evidence>
<keyword evidence="1" id="KW-1133">Transmembrane helix</keyword>
<organism evidence="2 3">
    <name type="scientific">Candidatus Roizmanbacteria bacterium RIFCSPLOWO2_01_FULL_38_12</name>
    <dbReference type="NCBI Taxonomy" id="1802061"/>
    <lineage>
        <taxon>Bacteria</taxon>
        <taxon>Candidatus Roizmaniibacteriota</taxon>
    </lineage>
</organism>
<evidence type="ECO:0000256" key="1">
    <source>
        <dbReference type="SAM" id="Phobius"/>
    </source>
</evidence>
<evidence type="ECO:0000313" key="3">
    <source>
        <dbReference type="Proteomes" id="UP000177141"/>
    </source>
</evidence>
<reference evidence="2 3" key="1">
    <citation type="journal article" date="2016" name="Nat. Commun.">
        <title>Thousands of microbial genomes shed light on interconnected biogeochemical processes in an aquifer system.</title>
        <authorList>
            <person name="Anantharaman K."/>
            <person name="Brown C.T."/>
            <person name="Hug L.A."/>
            <person name="Sharon I."/>
            <person name="Castelle C.J."/>
            <person name="Probst A.J."/>
            <person name="Thomas B.C."/>
            <person name="Singh A."/>
            <person name="Wilkins M.J."/>
            <person name="Karaoz U."/>
            <person name="Brodie E.L."/>
            <person name="Williams K.H."/>
            <person name="Hubbard S.S."/>
            <person name="Banfield J.F."/>
        </authorList>
    </citation>
    <scope>NUCLEOTIDE SEQUENCE [LARGE SCALE GENOMIC DNA]</scope>
</reference>
<accession>A0A1F7IWE1</accession>